<feature type="non-terminal residue" evidence="1">
    <location>
        <position position="54"/>
    </location>
</feature>
<gene>
    <name evidence="1" type="primary">Nfu_g_1_000675</name>
</gene>
<reference evidence="1" key="2">
    <citation type="submission" date="2016-06" db="EMBL/GenBank/DDBJ databases">
        <title>The genome of a short-lived fish provides insights into sex chromosome evolution and the genetic control of aging.</title>
        <authorList>
            <person name="Reichwald K."/>
            <person name="Felder M."/>
            <person name="Petzold A."/>
            <person name="Koch P."/>
            <person name="Groth M."/>
            <person name="Platzer M."/>
        </authorList>
    </citation>
    <scope>NUCLEOTIDE SEQUENCE</scope>
    <source>
        <tissue evidence="1">Brain</tissue>
    </source>
</reference>
<dbReference type="AlphaFoldDB" id="A0A1A7YJP0"/>
<dbReference type="EMBL" id="HADX01008142">
    <property type="protein sequence ID" value="SBP30374.1"/>
    <property type="molecule type" value="Transcribed_RNA"/>
</dbReference>
<proteinExistence type="predicted"/>
<reference evidence="1" key="1">
    <citation type="submission" date="2016-05" db="EMBL/GenBank/DDBJ databases">
        <authorList>
            <person name="Lavstsen T."/>
            <person name="Jespersen J.S."/>
        </authorList>
    </citation>
    <scope>NUCLEOTIDE SEQUENCE</scope>
    <source>
        <tissue evidence="1">Brain</tissue>
    </source>
</reference>
<name>A0A1A7YJP0_9TELE</name>
<protein>
    <submittedName>
        <fullName evidence="1">Uncharacterized protein</fullName>
    </submittedName>
</protein>
<sequence length="54" mass="6189">VWIADVIFLVHQQREFLPGCAGSSDQSQAPDRPDLMRLPARRPVTFGKVCLFYR</sequence>
<organism evidence="1">
    <name type="scientific">Iconisemion striatum</name>
    <dbReference type="NCBI Taxonomy" id="60296"/>
    <lineage>
        <taxon>Eukaryota</taxon>
        <taxon>Metazoa</taxon>
        <taxon>Chordata</taxon>
        <taxon>Craniata</taxon>
        <taxon>Vertebrata</taxon>
        <taxon>Euteleostomi</taxon>
        <taxon>Actinopterygii</taxon>
        <taxon>Neopterygii</taxon>
        <taxon>Teleostei</taxon>
        <taxon>Neoteleostei</taxon>
        <taxon>Acanthomorphata</taxon>
        <taxon>Ovalentaria</taxon>
        <taxon>Atherinomorphae</taxon>
        <taxon>Cyprinodontiformes</taxon>
        <taxon>Nothobranchiidae</taxon>
        <taxon>Iconisemion</taxon>
    </lineage>
</organism>
<evidence type="ECO:0000313" key="1">
    <source>
        <dbReference type="EMBL" id="SBP30374.1"/>
    </source>
</evidence>
<accession>A0A1A7YJP0</accession>
<feature type="non-terminal residue" evidence="1">
    <location>
        <position position="1"/>
    </location>
</feature>